<organism evidence="2 3">
    <name type="scientific">Alterisphingorhabdus coralli</name>
    <dbReference type="NCBI Taxonomy" id="3071408"/>
    <lineage>
        <taxon>Bacteria</taxon>
        <taxon>Pseudomonadati</taxon>
        <taxon>Pseudomonadota</taxon>
        <taxon>Alphaproteobacteria</taxon>
        <taxon>Sphingomonadales</taxon>
        <taxon>Sphingomonadaceae</taxon>
        <taxon>Alterisphingorhabdus (ex Yan et al. 2024)</taxon>
    </lineage>
</organism>
<dbReference type="SUPFAM" id="SSF51197">
    <property type="entry name" value="Clavaminate synthase-like"/>
    <property type="match status" value="1"/>
</dbReference>
<sequence>MATAAKAPKGKTDTRSLLAEALLDGCDEAEMFQRLLAAGMSESKARYELSRAPKDPLFVAAKRLNARLGKRDWTLGIYGKLAAMDDRQTAIPTVDAIDPEQFFREFYYSNRPVKLTGLIDHWPALERWTLDYLEEKVGDAVVELQGDRDSGEDYEIAKTRHTRHVRMADVIRDLRADEVSNDFYITAYNDTTNKQALSALWSDLGDLPLLAEDGVANGFFWMGPKGTITPFHHDLTNNLLVQIDGRKHIRMVAAHHVAQMRNHEHCFSQWTAEDFDQAETESNTMPAMLECEIGPGEAIFLPVGWWHHVTGLDRTISMSFTGFARGNDFYSDYIKDTAF</sequence>
<dbReference type="Gene3D" id="2.60.120.650">
    <property type="entry name" value="Cupin"/>
    <property type="match status" value="1"/>
</dbReference>
<dbReference type="PANTHER" id="PTHR12461:SF105">
    <property type="entry name" value="HYPOXIA-INDUCIBLE FACTOR 1-ALPHA INHIBITOR"/>
    <property type="match status" value="1"/>
</dbReference>
<dbReference type="InterPro" id="IPR003347">
    <property type="entry name" value="JmjC_dom"/>
</dbReference>
<protein>
    <submittedName>
        <fullName evidence="2">Cupin-like domain-containing protein</fullName>
    </submittedName>
</protein>
<dbReference type="RefSeq" id="WP_317082891.1">
    <property type="nucleotide sequence ID" value="NZ_CP136594.1"/>
</dbReference>
<dbReference type="KEGG" id="acoa:RB602_03205"/>
<evidence type="ECO:0000313" key="3">
    <source>
        <dbReference type="Proteomes" id="UP001302429"/>
    </source>
</evidence>
<reference evidence="2 3" key="1">
    <citation type="submission" date="2023-10" db="EMBL/GenBank/DDBJ databases">
        <title>Complete genome sequence of a Sphingomonadaceae bacterium.</title>
        <authorList>
            <person name="Yan C."/>
        </authorList>
    </citation>
    <scope>NUCLEOTIDE SEQUENCE [LARGE SCALE GENOMIC DNA]</scope>
    <source>
        <strain evidence="2 3">SCSIO 66989</strain>
    </source>
</reference>
<dbReference type="Proteomes" id="UP001302429">
    <property type="component" value="Chromosome"/>
</dbReference>
<dbReference type="SMART" id="SM00558">
    <property type="entry name" value="JmjC"/>
    <property type="match status" value="1"/>
</dbReference>
<evidence type="ECO:0000313" key="2">
    <source>
        <dbReference type="EMBL" id="WOE75735.1"/>
    </source>
</evidence>
<evidence type="ECO:0000259" key="1">
    <source>
        <dbReference type="PROSITE" id="PS51184"/>
    </source>
</evidence>
<proteinExistence type="predicted"/>
<dbReference type="PANTHER" id="PTHR12461">
    <property type="entry name" value="HYPOXIA-INDUCIBLE FACTOR 1 ALPHA INHIBITOR-RELATED"/>
    <property type="match status" value="1"/>
</dbReference>
<accession>A0AA97I1W5</accession>
<keyword evidence="3" id="KW-1185">Reference proteome</keyword>
<gene>
    <name evidence="2" type="ORF">RB602_03205</name>
</gene>
<dbReference type="InterPro" id="IPR041667">
    <property type="entry name" value="Cupin_8"/>
</dbReference>
<dbReference type="Pfam" id="PF13621">
    <property type="entry name" value="Cupin_8"/>
    <property type="match status" value="1"/>
</dbReference>
<dbReference type="AlphaFoldDB" id="A0AA97I1W5"/>
<dbReference type="EMBL" id="CP136594">
    <property type="protein sequence ID" value="WOE75735.1"/>
    <property type="molecule type" value="Genomic_DNA"/>
</dbReference>
<feature type="domain" description="JmjC" evidence="1">
    <location>
        <begin position="178"/>
        <end position="339"/>
    </location>
</feature>
<name>A0AA97I1W5_9SPHN</name>
<dbReference type="PROSITE" id="PS51184">
    <property type="entry name" value="JMJC"/>
    <property type="match status" value="1"/>
</dbReference>